<dbReference type="Proteomes" id="UP000000845">
    <property type="component" value="Chromosome"/>
</dbReference>
<reference evidence="3" key="1">
    <citation type="submission" date="2009-09" db="EMBL/GenBank/DDBJ databases">
        <title>The complete chromosome of Sebaldella termitidis ATCC 33386.</title>
        <authorList>
            <consortium name="US DOE Joint Genome Institute (JGI-PGF)"/>
            <person name="Lucas S."/>
            <person name="Copeland A."/>
            <person name="Lapidus A."/>
            <person name="Glavina del Rio T."/>
            <person name="Dalin E."/>
            <person name="Tice H."/>
            <person name="Bruce D."/>
            <person name="Goodwin L."/>
            <person name="Pitluck S."/>
            <person name="Kyrpides N."/>
            <person name="Mavromatis K."/>
            <person name="Ivanova N."/>
            <person name="Mikhailova N."/>
            <person name="Sims D."/>
            <person name="Meincke L."/>
            <person name="Brettin T."/>
            <person name="Detter J.C."/>
            <person name="Han C."/>
            <person name="Larimer F."/>
            <person name="Land M."/>
            <person name="Hauser L."/>
            <person name="Markowitz V."/>
            <person name="Cheng J.F."/>
            <person name="Hugenholtz P."/>
            <person name="Woyke T."/>
            <person name="Wu D."/>
            <person name="Eisen J.A."/>
        </authorList>
    </citation>
    <scope>NUCLEOTIDE SEQUENCE [LARGE SCALE GENOMIC DNA]</scope>
    <source>
        <strain evidence="3">ATCC 33386 / NCTC 11300</strain>
    </source>
</reference>
<dbReference type="Pfam" id="PF13443">
    <property type="entry name" value="HTH_26"/>
    <property type="match status" value="1"/>
</dbReference>
<dbReference type="InterPro" id="IPR001387">
    <property type="entry name" value="Cro/C1-type_HTH"/>
</dbReference>
<dbReference type="InterPro" id="IPR010982">
    <property type="entry name" value="Lambda_DNA-bd_dom_sf"/>
</dbReference>
<dbReference type="HOGENOM" id="CLU_066192_31_3_0"/>
<name>D1AI72_SEBTE</name>
<dbReference type="GO" id="GO:0003677">
    <property type="term" value="F:DNA binding"/>
    <property type="evidence" value="ECO:0007669"/>
    <property type="project" value="InterPro"/>
</dbReference>
<dbReference type="Gene3D" id="1.10.260.40">
    <property type="entry name" value="lambda repressor-like DNA-binding domains"/>
    <property type="match status" value="1"/>
</dbReference>
<proteinExistence type="predicted"/>
<sequence length="76" mass="8930">MIKSRLNILMAERGIRSIAELERQLIISNLSVSRPVLHKIYYNNNTNKTYIETILKLLDFFNCSIEELIIYTSPKK</sequence>
<organism evidence="2 3">
    <name type="scientific">Sebaldella termitidis (strain ATCC 33386 / NCTC 11300)</name>
    <dbReference type="NCBI Taxonomy" id="526218"/>
    <lineage>
        <taxon>Bacteria</taxon>
        <taxon>Fusobacteriati</taxon>
        <taxon>Fusobacteriota</taxon>
        <taxon>Fusobacteriia</taxon>
        <taxon>Fusobacteriales</taxon>
        <taxon>Leptotrichiaceae</taxon>
        <taxon>Sebaldella</taxon>
    </lineage>
</organism>
<dbReference type="PROSITE" id="PS50943">
    <property type="entry name" value="HTH_CROC1"/>
    <property type="match status" value="1"/>
</dbReference>
<reference evidence="2 3" key="2">
    <citation type="journal article" date="2010" name="Stand. Genomic Sci.">
        <title>Complete genome sequence of Sebaldella termitidis type strain (NCTC 11300).</title>
        <authorList>
            <person name="Harmon-Smith M."/>
            <person name="Celia L."/>
            <person name="Chertkov O."/>
            <person name="Lapidus A."/>
            <person name="Copeland A."/>
            <person name="Glavina Del Rio T."/>
            <person name="Nolan M."/>
            <person name="Lucas S."/>
            <person name="Tice H."/>
            <person name="Cheng J.F."/>
            <person name="Han C."/>
            <person name="Detter J.C."/>
            <person name="Bruce D."/>
            <person name="Goodwin L."/>
            <person name="Pitluck S."/>
            <person name="Pati A."/>
            <person name="Liolios K."/>
            <person name="Ivanova N."/>
            <person name="Mavromatis K."/>
            <person name="Mikhailova N."/>
            <person name="Chen A."/>
            <person name="Palaniappan K."/>
            <person name="Land M."/>
            <person name="Hauser L."/>
            <person name="Chang Y.J."/>
            <person name="Jeffries C.D."/>
            <person name="Brettin T."/>
            <person name="Goker M."/>
            <person name="Beck B."/>
            <person name="Bristow J."/>
            <person name="Eisen J.A."/>
            <person name="Markowitz V."/>
            <person name="Hugenholtz P."/>
            <person name="Kyrpides N.C."/>
            <person name="Klenk H.P."/>
            <person name="Chen F."/>
        </authorList>
    </citation>
    <scope>NUCLEOTIDE SEQUENCE [LARGE SCALE GENOMIC DNA]</scope>
    <source>
        <strain evidence="3">ATCC 33386 / NCTC 11300</strain>
    </source>
</reference>
<dbReference type="AlphaFoldDB" id="D1AI72"/>
<accession>D1AI72</accession>
<dbReference type="RefSeq" id="WP_012861052.1">
    <property type="nucleotide sequence ID" value="NC_013517.1"/>
</dbReference>
<dbReference type="STRING" id="526218.Sterm_1597"/>
<feature type="domain" description="HTH cro/C1-type" evidence="1">
    <location>
        <begin position="51"/>
        <end position="68"/>
    </location>
</feature>
<evidence type="ECO:0000313" key="3">
    <source>
        <dbReference type="Proteomes" id="UP000000845"/>
    </source>
</evidence>
<gene>
    <name evidence="2" type="ordered locus">Sterm_1597</name>
</gene>
<dbReference type="EMBL" id="CP001739">
    <property type="protein sequence ID" value="ACZ08456.1"/>
    <property type="molecule type" value="Genomic_DNA"/>
</dbReference>
<evidence type="ECO:0000313" key="2">
    <source>
        <dbReference type="EMBL" id="ACZ08456.1"/>
    </source>
</evidence>
<protein>
    <recommendedName>
        <fullName evidence="1">HTH cro/C1-type domain-containing protein</fullName>
    </recommendedName>
</protein>
<evidence type="ECO:0000259" key="1">
    <source>
        <dbReference type="PROSITE" id="PS50943"/>
    </source>
</evidence>
<dbReference type="KEGG" id="str:Sterm_1597"/>
<dbReference type="eggNOG" id="COG3655">
    <property type="taxonomic scope" value="Bacteria"/>
</dbReference>
<keyword evidence="3" id="KW-1185">Reference proteome</keyword>